<dbReference type="InterPro" id="IPR011333">
    <property type="entry name" value="SKP1/BTB/POZ_sf"/>
</dbReference>
<evidence type="ECO:0000256" key="2">
    <source>
        <dbReference type="ARBA" id="ARBA00022483"/>
    </source>
</evidence>
<dbReference type="SUPFAM" id="SSF48403">
    <property type="entry name" value="Ankyrin repeat"/>
    <property type="match status" value="2"/>
</dbReference>
<dbReference type="PANTHER" id="PTHR24198:SF191">
    <property type="entry name" value="RABANKYRIN-5-LIKE"/>
    <property type="match status" value="1"/>
</dbReference>
<dbReference type="InterPro" id="IPR000306">
    <property type="entry name" value="Znf_FYVE"/>
</dbReference>
<dbReference type="PANTHER" id="PTHR24198">
    <property type="entry name" value="ANKYRIN REPEAT AND PROTEIN KINASE DOMAIN-CONTAINING PROTEIN"/>
    <property type="match status" value="1"/>
</dbReference>
<feature type="compositionally biased region" description="Low complexity" evidence="13">
    <location>
        <begin position="91"/>
        <end position="113"/>
    </location>
</feature>
<keyword evidence="8" id="KW-0638">Presynaptic neurotoxin</keyword>
<keyword evidence="3" id="KW-1052">Target cell membrane</keyword>
<dbReference type="InterPro" id="IPR017455">
    <property type="entry name" value="Znf_FYVE-rel"/>
</dbReference>
<feature type="repeat" description="ANK" evidence="11">
    <location>
        <begin position="365"/>
        <end position="397"/>
    </location>
</feature>
<evidence type="ECO:0000259" key="14">
    <source>
        <dbReference type="PROSITE" id="PS50097"/>
    </source>
</evidence>
<keyword evidence="4" id="KW-0479">Metal-binding</keyword>
<keyword evidence="8" id="KW-0528">Neurotoxin</keyword>
<evidence type="ECO:0000256" key="4">
    <source>
        <dbReference type="ARBA" id="ARBA00022723"/>
    </source>
</evidence>
<evidence type="ECO:0000256" key="5">
    <source>
        <dbReference type="ARBA" id="ARBA00022737"/>
    </source>
</evidence>
<reference evidence="16" key="1">
    <citation type="submission" date="2018-10" db="EMBL/GenBank/DDBJ databases">
        <title>Transcriptome assembly of Aceria tosichella (Wheat curl mite) Type 2.</title>
        <authorList>
            <person name="Scully E.D."/>
            <person name="Geib S.M."/>
            <person name="Palmer N.A."/>
            <person name="Gupta A.K."/>
            <person name="Sarath G."/>
            <person name="Tatineni S."/>
        </authorList>
    </citation>
    <scope>NUCLEOTIDE SEQUENCE</scope>
    <source>
        <strain evidence="16">LincolnNE</strain>
    </source>
</reference>
<dbReference type="InterPro" id="IPR036770">
    <property type="entry name" value="Ankyrin_rpt-contain_sf"/>
</dbReference>
<protein>
    <submittedName>
        <fullName evidence="16">Ankyrin repeat and FYVE domain-containing protein 1</fullName>
    </submittedName>
</protein>
<evidence type="ECO:0000256" key="12">
    <source>
        <dbReference type="PROSITE-ProRule" id="PRU00091"/>
    </source>
</evidence>
<dbReference type="PROSITE" id="PS50297">
    <property type="entry name" value="ANK_REP_REGION"/>
    <property type="match status" value="5"/>
</dbReference>
<organism evidence="16">
    <name type="scientific">Aceria tosichella</name>
    <name type="common">wheat curl mite</name>
    <dbReference type="NCBI Taxonomy" id="561515"/>
    <lineage>
        <taxon>Eukaryota</taxon>
        <taxon>Metazoa</taxon>
        <taxon>Ecdysozoa</taxon>
        <taxon>Arthropoda</taxon>
        <taxon>Chelicerata</taxon>
        <taxon>Arachnida</taxon>
        <taxon>Acari</taxon>
        <taxon>Acariformes</taxon>
        <taxon>Trombidiformes</taxon>
        <taxon>Prostigmata</taxon>
        <taxon>Eupodina</taxon>
        <taxon>Eriophyoidea</taxon>
        <taxon>Eriophyidae</taxon>
        <taxon>Eriophyinae</taxon>
        <taxon>Aceriini</taxon>
        <taxon>Aceria</taxon>
    </lineage>
</organism>
<feature type="repeat" description="ANK" evidence="11">
    <location>
        <begin position="534"/>
        <end position="566"/>
    </location>
</feature>
<dbReference type="Gene3D" id="1.25.40.20">
    <property type="entry name" value="Ankyrin repeat-containing domain"/>
    <property type="match status" value="5"/>
</dbReference>
<evidence type="ECO:0000256" key="10">
    <source>
        <dbReference type="ARBA" id="ARBA00023298"/>
    </source>
</evidence>
<feature type="compositionally biased region" description="Polar residues" evidence="13">
    <location>
        <begin position="114"/>
        <end position="123"/>
    </location>
</feature>
<dbReference type="GO" id="GO:0008270">
    <property type="term" value="F:zinc ion binding"/>
    <property type="evidence" value="ECO:0007669"/>
    <property type="project" value="UniProtKB-KW"/>
</dbReference>
<evidence type="ECO:0000256" key="6">
    <source>
        <dbReference type="ARBA" id="ARBA00022771"/>
    </source>
</evidence>
<dbReference type="SUPFAM" id="SSF54695">
    <property type="entry name" value="POZ domain"/>
    <property type="match status" value="1"/>
</dbReference>
<dbReference type="SMART" id="SM00248">
    <property type="entry name" value="ANK"/>
    <property type="match status" value="12"/>
</dbReference>
<keyword evidence="5" id="KW-0677">Repeat</keyword>
<comment type="subcellular location">
    <subcellularLocation>
        <location evidence="1">Target cell membrane</location>
    </subcellularLocation>
</comment>
<evidence type="ECO:0000256" key="11">
    <source>
        <dbReference type="PROSITE-ProRule" id="PRU00023"/>
    </source>
</evidence>
<dbReference type="SUPFAM" id="SSF57903">
    <property type="entry name" value="FYVE/PHD zinc finger"/>
    <property type="match status" value="1"/>
</dbReference>
<dbReference type="GO" id="GO:0044231">
    <property type="term" value="C:host cell presynaptic membrane"/>
    <property type="evidence" value="ECO:0007669"/>
    <property type="project" value="UniProtKB-KW"/>
</dbReference>
<keyword evidence="10" id="KW-0472">Membrane</keyword>
<evidence type="ECO:0000259" key="15">
    <source>
        <dbReference type="PROSITE" id="PS50178"/>
    </source>
</evidence>
<dbReference type="AlphaFoldDB" id="A0A6G1SE87"/>
<proteinExistence type="predicted"/>
<dbReference type="GO" id="GO:0044218">
    <property type="term" value="C:other organism cell membrane"/>
    <property type="evidence" value="ECO:0007669"/>
    <property type="project" value="UniProtKB-KW"/>
</dbReference>
<dbReference type="Pfam" id="PF00023">
    <property type="entry name" value="Ank"/>
    <property type="match status" value="1"/>
</dbReference>
<accession>A0A6G1SE87</accession>
<dbReference type="InterPro" id="IPR011011">
    <property type="entry name" value="Znf_FYVE_PHD"/>
</dbReference>
<evidence type="ECO:0000256" key="1">
    <source>
        <dbReference type="ARBA" id="ARBA00004175"/>
    </source>
</evidence>
<dbReference type="InterPro" id="IPR002110">
    <property type="entry name" value="Ankyrin_rpt"/>
</dbReference>
<dbReference type="PROSITE" id="PS50088">
    <property type="entry name" value="ANK_REPEAT"/>
    <property type="match status" value="6"/>
</dbReference>
<dbReference type="PROSITE" id="PS50178">
    <property type="entry name" value="ZF_FYVE"/>
    <property type="match status" value="1"/>
</dbReference>
<gene>
    <name evidence="16" type="primary">Ankfy1</name>
    <name evidence="16" type="ORF">g.18001</name>
</gene>
<dbReference type="SMART" id="SM00225">
    <property type="entry name" value="BTB"/>
    <property type="match status" value="1"/>
</dbReference>
<sequence>MWPQGDIDSLVDNIIKNLYNDQRLSDLKIRLKDGTTLHAHKIVLAARSKIWYGQFLSSASTSSSSSPESPNSAATITPNFANISLATPTVNNTSTSTNNNNNNNNSISNNNSNHVPTQSTVQQAQSQFEIDWSDVDTEVATTLLSWVYTNEFDYDNIFHDEQFIFNCMKVAKRFKLTPLINQCEKCLLAMAPEVGLDKIARLLLEGQANMNTTNEAGYNLLHLAIMNGDEKGAIYLLKNSADINMRTPTNQSPLELAIRHKLPQVVRMICQKDYDLKNVKCSNGDPPLWLALTNRDENIASILVEYNCDTNCWEEVPSKYVHNLLHRALDQNDEQTASFLIRSGCDCNSPRRPLENGQGDEEAFDNQTPLHIACGWNMQNVVQTLLEHHADINAQDSEGRTPLHVAIINQHEIITNLLVAQQQLDLKLRDKYGQNAFATAMSTKNNKAATAILGREPHAAEKYDPKGRTFLHLAILKNDIESVLFLLSVHVNIHSRVQDSSKLTPLHLAVQVGSELIIRNLLLAGANINDTTVQNQTALHIAASHDHHHICQILLENNIDFDGTDTDMNNALHLACQNGNLNSCKVLLTESQISANALNLRGQNPVHLLAQHGKENAAAILEIFMKCMPEYPINTQDAEGNTALLLAYKNGNANLCRALIRYGACLGSTNKSGVNIFNAPVASKNLLYRLLDFLPQEPPWADADSCLECQSTFKITNRKHHCRHCGRILCAKCSPRELVITKFKSPKPVRVCNICAEVLAYGETSSG</sequence>
<keyword evidence="2" id="KW-0268">Exocytosis</keyword>
<feature type="domain" description="FYVE-type" evidence="15">
    <location>
        <begin position="700"/>
        <end position="760"/>
    </location>
</feature>
<keyword evidence="10" id="KW-1053">Target membrane</keyword>
<evidence type="ECO:0000256" key="13">
    <source>
        <dbReference type="SAM" id="MobiDB-lite"/>
    </source>
</evidence>
<dbReference type="InterPro" id="IPR013083">
    <property type="entry name" value="Znf_RING/FYVE/PHD"/>
</dbReference>
<dbReference type="Pfam" id="PF01363">
    <property type="entry name" value="FYVE"/>
    <property type="match status" value="1"/>
</dbReference>
<dbReference type="SMART" id="SM00064">
    <property type="entry name" value="FYVE"/>
    <property type="match status" value="1"/>
</dbReference>
<feature type="domain" description="BTB" evidence="14">
    <location>
        <begin position="25"/>
        <end position="156"/>
    </location>
</feature>
<keyword evidence="8" id="KW-0800">Toxin</keyword>
<dbReference type="InterPro" id="IPR000210">
    <property type="entry name" value="BTB/POZ_dom"/>
</dbReference>
<dbReference type="Gene3D" id="3.30.40.10">
    <property type="entry name" value="Zinc/RING finger domain, C3HC4 (zinc finger)"/>
    <property type="match status" value="1"/>
</dbReference>
<feature type="repeat" description="ANK" evidence="11">
    <location>
        <begin position="639"/>
        <end position="671"/>
    </location>
</feature>
<feature type="region of interest" description="Disordered" evidence="13">
    <location>
        <begin position="87"/>
        <end position="123"/>
    </location>
</feature>
<name>A0A6G1SE87_9ACAR</name>
<keyword evidence="9 11" id="KW-0040">ANK repeat</keyword>
<feature type="repeat" description="ANK" evidence="11">
    <location>
        <begin position="466"/>
        <end position="498"/>
    </location>
</feature>
<evidence type="ECO:0000256" key="7">
    <source>
        <dbReference type="ARBA" id="ARBA00022833"/>
    </source>
</evidence>
<dbReference type="GO" id="GO:0006887">
    <property type="term" value="P:exocytosis"/>
    <property type="evidence" value="ECO:0007669"/>
    <property type="project" value="UniProtKB-KW"/>
</dbReference>
<feature type="repeat" description="ANK" evidence="11">
    <location>
        <begin position="501"/>
        <end position="533"/>
    </location>
</feature>
<evidence type="ECO:0000256" key="8">
    <source>
        <dbReference type="ARBA" id="ARBA00023028"/>
    </source>
</evidence>
<feature type="repeat" description="ANK" evidence="11">
    <location>
        <begin position="216"/>
        <end position="248"/>
    </location>
</feature>
<dbReference type="Pfam" id="PF00651">
    <property type="entry name" value="BTB"/>
    <property type="match status" value="1"/>
</dbReference>
<dbReference type="Pfam" id="PF12796">
    <property type="entry name" value="Ank_2"/>
    <property type="match status" value="3"/>
</dbReference>
<dbReference type="PROSITE" id="PS50097">
    <property type="entry name" value="BTB"/>
    <property type="match status" value="1"/>
</dbReference>
<evidence type="ECO:0000313" key="16">
    <source>
        <dbReference type="EMBL" id="MDE48272.1"/>
    </source>
</evidence>
<keyword evidence="7" id="KW-0862">Zinc</keyword>
<dbReference type="Gene3D" id="3.30.710.10">
    <property type="entry name" value="Potassium Channel Kv1.1, Chain A"/>
    <property type="match status" value="1"/>
</dbReference>
<evidence type="ECO:0000256" key="9">
    <source>
        <dbReference type="ARBA" id="ARBA00023043"/>
    </source>
</evidence>
<keyword evidence="6 12" id="KW-0863">Zinc-finger</keyword>
<dbReference type="EMBL" id="GGYP01003501">
    <property type="protein sequence ID" value="MDE48272.1"/>
    <property type="molecule type" value="Transcribed_RNA"/>
</dbReference>
<evidence type="ECO:0000256" key="3">
    <source>
        <dbReference type="ARBA" id="ARBA00022537"/>
    </source>
</evidence>